<keyword evidence="5" id="KW-1185">Reference proteome</keyword>
<dbReference type="RefSeq" id="WP_068203385.1">
    <property type="nucleotide sequence ID" value="NZ_CP014209.1"/>
</dbReference>
<protein>
    <submittedName>
        <fullName evidence="4">PQQ enzyme repeat protein</fullName>
    </submittedName>
</protein>
<dbReference type="EMBL" id="CP014209">
    <property type="protein sequence ID" value="ANC32229.1"/>
    <property type="molecule type" value="Genomic_DNA"/>
</dbReference>
<keyword evidence="2" id="KW-0812">Transmembrane</keyword>
<dbReference type="SUPFAM" id="SSF50998">
    <property type="entry name" value="Quinoprotein alcohol dehydrogenase-like"/>
    <property type="match status" value="1"/>
</dbReference>
<feature type="region of interest" description="Disordered" evidence="1">
    <location>
        <begin position="19"/>
        <end position="42"/>
    </location>
</feature>
<evidence type="ECO:0000259" key="3">
    <source>
        <dbReference type="Pfam" id="PF13360"/>
    </source>
</evidence>
<feature type="domain" description="Pyrrolo-quinoline quinone repeat" evidence="3">
    <location>
        <begin position="340"/>
        <end position="504"/>
    </location>
</feature>
<sequence>MARRRDTGTVSFDVSFDADDTLDPGVPSPRRRTGGRWRAATPRQRRRAGLIGGGLVVLVVGGLATTTAVSAHADAQRLREAPGGVLSLEGPLVESVRTDADDLAAVLDAGVLALVDGADVVAWDVAAGEEVWRTEVGGSPRCGPRPQLGGAVDFATPVDTITCLQDDGARVTVLTADGDVTGTRDLPADGYGREHQVVAPAAEGGLLVVEHDPGLPERVEIPADDSGDPWLVLDELERQVTQGTAHVEDALTGDVRFELPVSQPGGRGAGYCYDTYLTNDASVGGESEATLRPADVVATPHLVMYERCGASARGTAAGAPLDVGEGIDSYGSIGWFVGPGASSVQTATDGELVVPDGSTTKVVDASGDVVLRAPAQLAAPSATDGSPAGLWIGTRDYAYLVALDETGEQVWQTDGGDISLLAQTADTVVMANWERVVGRDPADGAERWRVPLMGTDLLGGAVSRDWNPRAMVTDGLRVMVLVESYSEDGSGSFGLLTVDLASGDHEIDMLDLDGRDGIADGGERGWVLPWLVAVDGHPALLGIGLDEAYRYSVTSVATLGSP</sequence>
<evidence type="ECO:0000256" key="2">
    <source>
        <dbReference type="SAM" id="Phobius"/>
    </source>
</evidence>
<dbReference type="Proteomes" id="UP000076794">
    <property type="component" value="Chromosome"/>
</dbReference>
<evidence type="ECO:0000256" key="1">
    <source>
        <dbReference type="SAM" id="MobiDB-lite"/>
    </source>
</evidence>
<organism evidence="4 5">
    <name type="scientific">Isoptericola dokdonensis DS-3</name>
    <dbReference type="NCBI Taxonomy" id="1300344"/>
    <lineage>
        <taxon>Bacteria</taxon>
        <taxon>Bacillati</taxon>
        <taxon>Actinomycetota</taxon>
        <taxon>Actinomycetes</taxon>
        <taxon>Micrococcales</taxon>
        <taxon>Promicromonosporaceae</taxon>
        <taxon>Isoptericola</taxon>
    </lineage>
</organism>
<dbReference type="Pfam" id="PF13360">
    <property type="entry name" value="PQQ_2"/>
    <property type="match status" value="1"/>
</dbReference>
<feature type="transmembrane region" description="Helical" evidence="2">
    <location>
        <begin position="48"/>
        <end position="69"/>
    </location>
</feature>
<dbReference type="KEGG" id="ido:I598_2700"/>
<dbReference type="InterPro" id="IPR002372">
    <property type="entry name" value="PQQ_rpt_dom"/>
</dbReference>
<keyword evidence="2" id="KW-0472">Membrane</keyword>
<gene>
    <name evidence="4" type="ORF">I598_2700</name>
</gene>
<dbReference type="InterPro" id="IPR015943">
    <property type="entry name" value="WD40/YVTN_repeat-like_dom_sf"/>
</dbReference>
<evidence type="ECO:0000313" key="4">
    <source>
        <dbReference type="EMBL" id="ANC32229.1"/>
    </source>
</evidence>
<dbReference type="Gene3D" id="2.130.10.10">
    <property type="entry name" value="YVTN repeat-like/Quinoprotein amine dehydrogenase"/>
    <property type="match status" value="1"/>
</dbReference>
<dbReference type="PATRIC" id="fig|1300344.3.peg.2713"/>
<keyword evidence="2" id="KW-1133">Transmembrane helix</keyword>
<accession>A0A168FP20</accession>
<dbReference type="OrthoDB" id="5140792at2"/>
<dbReference type="InterPro" id="IPR011047">
    <property type="entry name" value="Quinoprotein_ADH-like_sf"/>
</dbReference>
<dbReference type="AlphaFoldDB" id="A0A168FP20"/>
<evidence type="ECO:0000313" key="5">
    <source>
        <dbReference type="Proteomes" id="UP000076794"/>
    </source>
</evidence>
<reference evidence="4 5" key="1">
    <citation type="submission" date="2016-01" db="EMBL/GenBank/DDBJ databases">
        <title>Complete genome sequence of a soil Actinobacterium, Isoptericola dokdonensis DS-3.</title>
        <authorList>
            <person name="Kwon S.-K."/>
            <person name="Kim J.F."/>
        </authorList>
    </citation>
    <scope>NUCLEOTIDE SEQUENCE [LARGE SCALE GENOMIC DNA]</scope>
    <source>
        <strain evidence="4 5">DS-3</strain>
    </source>
</reference>
<name>A0A168FP20_9MICO</name>
<dbReference type="STRING" id="1300344.I598_2700"/>
<proteinExistence type="predicted"/>